<dbReference type="InterPro" id="IPR004796">
    <property type="entry name" value="PTS_IIC_cello"/>
</dbReference>
<keyword evidence="2 8" id="KW-0813">Transport</keyword>
<feature type="transmembrane region" description="Helical" evidence="9">
    <location>
        <begin position="112"/>
        <end position="129"/>
    </location>
</feature>
<evidence type="ECO:0000256" key="4">
    <source>
        <dbReference type="ARBA" id="ARBA00022597"/>
    </source>
</evidence>
<dbReference type="PROSITE" id="PS51105">
    <property type="entry name" value="PTS_EIIC_TYPE_3"/>
    <property type="match status" value="1"/>
</dbReference>
<dbReference type="GO" id="GO:1901264">
    <property type="term" value="P:carbohydrate derivative transport"/>
    <property type="evidence" value="ECO:0007669"/>
    <property type="project" value="TreeGrafter"/>
</dbReference>
<keyword evidence="6 9" id="KW-1133">Transmembrane helix</keyword>
<evidence type="ECO:0000256" key="5">
    <source>
        <dbReference type="ARBA" id="ARBA00022692"/>
    </source>
</evidence>
<evidence type="ECO:0000259" key="10">
    <source>
        <dbReference type="PROSITE" id="PS51105"/>
    </source>
</evidence>
<gene>
    <name evidence="11" type="ORF">Hs30E_12090</name>
</gene>
<evidence type="ECO:0000313" key="12">
    <source>
        <dbReference type="Proteomes" id="UP000480303"/>
    </source>
</evidence>
<dbReference type="InterPro" id="IPR003352">
    <property type="entry name" value="PTS_EIIC"/>
</dbReference>
<sequence>MVTEVKQTNPFLKKLSDFAQAAASQRYFRAMRDGFVSSVPFLVLAGLLILVNNVIISPDGGWIAGFVNHDTLSTWQELGNKIINGSLNCYSLLIAIMIAYSLGSSRKAENPIFCSAVAVGVIFTLMPLVNEVVPNGAEKAVEVGGVLPFSLLGTSGIFVAIFASMLSTELFVWLGKNEKLKIKLTGSVPPAVAQSFNALTAIIITLVVAGFVSFGIHQLTNLEVHALINKVIQAPMVGLTTSLPGFIILCFFTNLLFALGIHPSGIVNPILEPPLLTAMAENSDAFKNHLDIPHIIVLPFRDLYGHIGGTGSTIALVIAIFIVSRKQFNRDFAKMSGPLSIFNINEPIIYGFPVVFNPLIMIPFIFGPLICFVIAYFATAADLVSRIAVYVPWSMPPLINGFVASGGDFRNVILQLVLIALMVVIYMPFLKAYELSMDTATETADVNGTELADDDFSDFADFQ</sequence>
<comment type="subcellular location">
    <subcellularLocation>
        <location evidence="1">Cell membrane</location>
        <topology evidence="1">Multi-pass membrane protein</topology>
    </subcellularLocation>
</comment>
<dbReference type="GO" id="GO:0005886">
    <property type="term" value="C:plasma membrane"/>
    <property type="evidence" value="ECO:0007669"/>
    <property type="project" value="UniProtKB-SubCell"/>
</dbReference>
<evidence type="ECO:0000256" key="8">
    <source>
        <dbReference type="PIRNR" id="PIRNR006351"/>
    </source>
</evidence>
<dbReference type="PIRSF" id="PIRSF006351">
    <property type="entry name" value="PTS_EIIC-Cellobiose"/>
    <property type="match status" value="1"/>
</dbReference>
<feature type="transmembrane region" description="Helical" evidence="9">
    <location>
        <begin position="236"/>
        <end position="259"/>
    </location>
</feature>
<comment type="caution">
    <text evidence="11">The sequence shown here is derived from an EMBL/GenBank/DDBJ whole genome shotgun (WGS) entry which is preliminary data.</text>
</comment>
<feature type="transmembrane region" description="Helical" evidence="9">
    <location>
        <begin position="82"/>
        <end position="100"/>
    </location>
</feature>
<dbReference type="EMBL" id="BLLI01000033">
    <property type="protein sequence ID" value="GFH42658.1"/>
    <property type="molecule type" value="Genomic_DNA"/>
</dbReference>
<feature type="transmembrane region" description="Helical" evidence="9">
    <location>
        <begin position="149"/>
        <end position="175"/>
    </location>
</feature>
<dbReference type="Proteomes" id="UP000480303">
    <property type="component" value="Unassembled WGS sequence"/>
</dbReference>
<dbReference type="PANTHER" id="PTHR33989:SF10">
    <property type="entry name" value="PERMEASE IIC COMPONENT"/>
    <property type="match status" value="1"/>
</dbReference>
<comment type="function">
    <text evidence="8">The phosphoenolpyruvate-dependent sugar phosphotransferase system (PTS), a major carbohydrate active -transport system, catalyzes the phosphorylation of incoming sugar substrates concomitant with their translocation across the cell membrane.</text>
</comment>
<feature type="transmembrane region" description="Helical" evidence="9">
    <location>
        <begin position="303"/>
        <end position="323"/>
    </location>
</feature>
<keyword evidence="5 9" id="KW-0812">Transmembrane</keyword>
<dbReference type="PANTHER" id="PTHR33989">
    <property type="match status" value="1"/>
</dbReference>
<evidence type="ECO:0000256" key="1">
    <source>
        <dbReference type="ARBA" id="ARBA00004651"/>
    </source>
</evidence>
<feature type="domain" description="PTS EIIC type-3" evidence="10">
    <location>
        <begin position="11"/>
        <end position="429"/>
    </location>
</feature>
<keyword evidence="12" id="KW-1185">Reference proteome</keyword>
<keyword evidence="7 8" id="KW-0472">Membrane</keyword>
<keyword evidence="4 8" id="KW-0762">Sugar transport</keyword>
<feature type="transmembrane region" description="Helical" evidence="9">
    <location>
        <begin position="196"/>
        <end position="216"/>
    </location>
</feature>
<keyword evidence="3 8" id="KW-1003">Cell membrane</keyword>
<reference evidence="11 12" key="1">
    <citation type="submission" date="2020-02" db="EMBL/GenBank/DDBJ databases">
        <title>Draft genome sequence of Lactococcus sp. Hs30E4-3.</title>
        <authorList>
            <person name="Noda S."/>
            <person name="Yuki M."/>
            <person name="Ohkuma M."/>
        </authorList>
    </citation>
    <scope>NUCLEOTIDE SEQUENCE [LARGE SCALE GENOMIC DNA]</scope>
    <source>
        <strain evidence="11 12">Hs30E4-3</strain>
    </source>
</reference>
<evidence type="ECO:0000313" key="11">
    <source>
        <dbReference type="EMBL" id="GFH42658.1"/>
    </source>
</evidence>
<organism evidence="11 12">
    <name type="scientific">Pseudolactococcus hodotermopsidis</name>
    <dbReference type="NCBI Taxonomy" id="2709157"/>
    <lineage>
        <taxon>Bacteria</taxon>
        <taxon>Bacillati</taxon>
        <taxon>Bacillota</taxon>
        <taxon>Bacilli</taxon>
        <taxon>Lactobacillales</taxon>
        <taxon>Streptococcaceae</taxon>
        <taxon>Pseudolactococcus</taxon>
    </lineage>
</organism>
<dbReference type="AlphaFoldDB" id="A0A6A0BEA1"/>
<evidence type="ECO:0000256" key="3">
    <source>
        <dbReference type="ARBA" id="ARBA00022475"/>
    </source>
</evidence>
<evidence type="ECO:0000256" key="9">
    <source>
        <dbReference type="SAM" id="Phobius"/>
    </source>
</evidence>
<dbReference type="GO" id="GO:0008982">
    <property type="term" value="F:protein-N(PI)-phosphohistidine-sugar phosphotransferase activity"/>
    <property type="evidence" value="ECO:0007669"/>
    <property type="project" value="UniProtKB-UniRule"/>
</dbReference>
<evidence type="ECO:0000256" key="6">
    <source>
        <dbReference type="ARBA" id="ARBA00022989"/>
    </source>
</evidence>
<feature type="transmembrane region" description="Helical" evidence="9">
    <location>
        <begin position="35"/>
        <end position="56"/>
    </location>
</feature>
<feature type="transmembrane region" description="Helical" evidence="9">
    <location>
        <begin position="413"/>
        <end position="430"/>
    </location>
</feature>
<name>A0A6A0BEA1_9LACT</name>
<evidence type="ECO:0000256" key="7">
    <source>
        <dbReference type="ARBA" id="ARBA00023136"/>
    </source>
</evidence>
<accession>A0A6A0BEA1</accession>
<dbReference type="NCBIfam" id="TIGR00410">
    <property type="entry name" value="lacE"/>
    <property type="match status" value="1"/>
</dbReference>
<proteinExistence type="predicted"/>
<dbReference type="InterPro" id="IPR004501">
    <property type="entry name" value="PTS_EIIC_3"/>
</dbReference>
<protein>
    <recommendedName>
        <fullName evidence="8">Permease IIC component</fullName>
    </recommendedName>
</protein>
<evidence type="ECO:0000256" key="2">
    <source>
        <dbReference type="ARBA" id="ARBA00022448"/>
    </source>
</evidence>
<dbReference type="InterPro" id="IPR051088">
    <property type="entry name" value="PTS_Sugar-EIIC/EIIB"/>
</dbReference>
<dbReference type="RefSeq" id="WP_172208897.1">
    <property type="nucleotide sequence ID" value="NZ_BLLI01000033.1"/>
</dbReference>
<dbReference type="GO" id="GO:0009401">
    <property type="term" value="P:phosphoenolpyruvate-dependent sugar phosphotransferase system"/>
    <property type="evidence" value="ECO:0007669"/>
    <property type="project" value="InterPro"/>
</dbReference>
<dbReference type="Pfam" id="PF02378">
    <property type="entry name" value="PTS_EIIC"/>
    <property type="match status" value="1"/>
</dbReference>